<proteinExistence type="predicted"/>
<dbReference type="STRING" id="1806891.Cs308_0278"/>
<keyword evidence="2" id="KW-1185">Reference proteome</keyword>
<dbReference type="PATRIC" id="fig|1806891.3.peg.270"/>
<dbReference type="Proteomes" id="UP000078162">
    <property type="component" value="Chromosome"/>
</dbReference>
<dbReference type="AlphaFoldDB" id="A0A1A9HTY1"/>
<accession>A0A1A9HTY1</accession>
<protein>
    <submittedName>
        <fullName evidence="1">Uncharacterized protein</fullName>
    </submittedName>
</protein>
<gene>
    <name evidence="1" type="ORF">Cs308_0278</name>
</gene>
<name>A0A1A9HTY1_9CHLA</name>
<reference evidence="1 2" key="1">
    <citation type="submission" date="2016-03" db="EMBL/GenBank/DDBJ databases">
        <title>Culture-independent genomics supports pathogen discovery for uncultivable bacteria within the genus Chlamydia.</title>
        <authorList>
            <person name="Taylor-Brown A."/>
            <person name="Bachmann N.L."/>
            <person name="Borel N."/>
            <person name="Polkinghorne A."/>
        </authorList>
    </citation>
    <scope>NUCLEOTIDE SEQUENCE [LARGE SCALE GENOMIC DNA]</scope>
    <source>
        <strain evidence="1 2">2742-308</strain>
    </source>
</reference>
<dbReference type="KEGG" id="csaz:Cs308_0278"/>
<organism evidence="1 2">
    <name type="scientific">Candidatus Chlamydia sanziniae</name>
    <dbReference type="NCBI Taxonomy" id="1806891"/>
    <lineage>
        <taxon>Bacteria</taxon>
        <taxon>Pseudomonadati</taxon>
        <taxon>Chlamydiota</taxon>
        <taxon>Chlamydiia</taxon>
        <taxon>Chlamydiales</taxon>
        <taxon>Chlamydiaceae</taxon>
        <taxon>Chlamydia/Chlamydophila group</taxon>
        <taxon>Chlamydia</taxon>
    </lineage>
</organism>
<evidence type="ECO:0000313" key="2">
    <source>
        <dbReference type="Proteomes" id="UP000078162"/>
    </source>
</evidence>
<dbReference type="EMBL" id="CP014639">
    <property type="protein sequence ID" value="ANH78449.1"/>
    <property type="molecule type" value="Genomic_DNA"/>
</dbReference>
<sequence>MKKSFKSKFIFIKSKSFQASFIFVLLVLRLLFSYCKNLLPLITSPFIS</sequence>
<evidence type="ECO:0000313" key="1">
    <source>
        <dbReference type="EMBL" id="ANH78449.1"/>
    </source>
</evidence>